<dbReference type="NCBIfam" id="TIGR01552">
    <property type="entry name" value="phd_fam"/>
    <property type="match status" value="1"/>
</dbReference>
<evidence type="ECO:0000256" key="2">
    <source>
        <dbReference type="RuleBase" id="RU362080"/>
    </source>
</evidence>
<protein>
    <recommendedName>
        <fullName evidence="2">Antitoxin</fullName>
    </recommendedName>
</protein>
<dbReference type="Gene3D" id="3.40.1620.10">
    <property type="entry name" value="YefM-like domain"/>
    <property type="match status" value="1"/>
</dbReference>
<name>A0A179S4I4_9HYPH</name>
<dbReference type="Proteomes" id="UP000078316">
    <property type="component" value="Unassembled WGS sequence"/>
</dbReference>
<gene>
    <name evidence="3" type="ORF">A5481_21885</name>
</gene>
<dbReference type="InterPro" id="IPR036165">
    <property type="entry name" value="YefM-like_sf"/>
</dbReference>
<evidence type="ECO:0000313" key="4">
    <source>
        <dbReference type="Proteomes" id="UP000078316"/>
    </source>
</evidence>
<dbReference type="OrthoDB" id="517402at2"/>
<accession>A0A179S4I4</accession>
<comment type="similarity">
    <text evidence="1 2">Belongs to the phD/YefM antitoxin family.</text>
</comment>
<comment type="caution">
    <text evidence="3">The sequence shown here is derived from an EMBL/GenBank/DDBJ whole genome shotgun (WGS) entry which is preliminary data.</text>
</comment>
<evidence type="ECO:0000313" key="3">
    <source>
        <dbReference type="EMBL" id="OAS20987.1"/>
    </source>
</evidence>
<reference evidence="3 4" key="1">
    <citation type="submission" date="2016-04" db="EMBL/GenBank/DDBJ databases">
        <authorList>
            <person name="Evans L.H."/>
            <person name="Alamgir A."/>
            <person name="Owens N."/>
            <person name="Weber N.D."/>
            <person name="Virtaneva K."/>
            <person name="Barbian K."/>
            <person name="Babar A."/>
            <person name="Rosenke K."/>
        </authorList>
    </citation>
    <scope>NUCLEOTIDE SEQUENCE [LARGE SCALE GENOMIC DNA]</scope>
    <source>
        <strain evidence="3 4">PMB02</strain>
    </source>
</reference>
<dbReference type="AlphaFoldDB" id="A0A179S4I4"/>
<dbReference type="SUPFAM" id="SSF143120">
    <property type="entry name" value="YefM-like"/>
    <property type="match status" value="1"/>
</dbReference>
<dbReference type="EMBL" id="LWHQ01000043">
    <property type="protein sequence ID" value="OAS20987.1"/>
    <property type="molecule type" value="Genomic_DNA"/>
</dbReference>
<dbReference type="InterPro" id="IPR006442">
    <property type="entry name" value="Antitoxin_Phd/YefM"/>
</dbReference>
<comment type="function">
    <text evidence="2">Antitoxin component of a type II toxin-antitoxin (TA) system.</text>
</comment>
<evidence type="ECO:0000256" key="1">
    <source>
        <dbReference type="ARBA" id="ARBA00009981"/>
    </source>
</evidence>
<sequence length="81" mass="9007">MRTIQARDAKAGFSALVEAAERGEPTTITRHGRPAAVIVPVEVARRLYPDDKPNFADFLMTFPGGLDDVERDRTPMRPIDL</sequence>
<dbReference type="RefSeq" id="WP_048437176.1">
    <property type="nucleotide sequence ID" value="NZ_LWHQ01000043.1"/>
</dbReference>
<organism evidence="3 4">
    <name type="scientific">Methylobacterium platani</name>
    <dbReference type="NCBI Taxonomy" id="427683"/>
    <lineage>
        <taxon>Bacteria</taxon>
        <taxon>Pseudomonadati</taxon>
        <taxon>Pseudomonadota</taxon>
        <taxon>Alphaproteobacteria</taxon>
        <taxon>Hyphomicrobiales</taxon>
        <taxon>Methylobacteriaceae</taxon>
        <taxon>Methylobacterium</taxon>
    </lineage>
</organism>
<proteinExistence type="inferred from homology"/>
<dbReference type="Pfam" id="PF02604">
    <property type="entry name" value="PhdYeFM_antitox"/>
    <property type="match status" value="1"/>
</dbReference>
<dbReference type="STRING" id="427683.A5481_21885"/>